<comment type="caution">
    <text evidence="4">The sequence shown here is derived from an EMBL/GenBank/DDBJ whole genome shotgun (WGS) entry which is preliminary data.</text>
</comment>
<organism evidence="4 5">
    <name type="scientific">Candidatus Portnoybacteria bacterium CG_4_10_14_0_2_um_filter_39_11</name>
    <dbReference type="NCBI Taxonomy" id="1974797"/>
    <lineage>
        <taxon>Bacteria</taxon>
        <taxon>Candidatus Portnoyibacteriota</taxon>
    </lineage>
</organism>
<dbReference type="AlphaFoldDB" id="A0A2M7UH70"/>
<dbReference type="PROSITE" id="PS01129">
    <property type="entry name" value="PSI_RLU"/>
    <property type="match status" value="1"/>
</dbReference>
<keyword evidence="2" id="KW-0413">Isomerase</keyword>
<comment type="similarity">
    <text evidence="1">Belongs to the pseudouridine synthase RluA family.</text>
</comment>
<dbReference type="SUPFAM" id="SSF55120">
    <property type="entry name" value="Pseudouridine synthase"/>
    <property type="match status" value="1"/>
</dbReference>
<dbReference type="EMBL" id="PFOI01000044">
    <property type="protein sequence ID" value="PIZ70567.1"/>
    <property type="molecule type" value="Genomic_DNA"/>
</dbReference>
<evidence type="ECO:0000313" key="5">
    <source>
        <dbReference type="Proteomes" id="UP000231071"/>
    </source>
</evidence>
<dbReference type="InterPro" id="IPR006145">
    <property type="entry name" value="PsdUridine_synth_RsuA/RluA"/>
</dbReference>
<protein>
    <submittedName>
        <fullName evidence="4">RluA family pseudouridine synthase</fullName>
    </submittedName>
</protein>
<dbReference type="Pfam" id="PF00849">
    <property type="entry name" value="PseudoU_synth_2"/>
    <property type="match status" value="1"/>
</dbReference>
<gene>
    <name evidence="4" type="ORF">COY09_02630</name>
</gene>
<evidence type="ECO:0000256" key="2">
    <source>
        <dbReference type="ARBA" id="ARBA00023235"/>
    </source>
</evidence>
<dbReference type="GO" id="GO:0000455">
    <property type="term" value="P:enzyme-directed rRNA pseudouridine synthesis"/>
    <property type="evidence" value="ECO:0007669"/>
    <property type="project" value="TreeGrafter"/>
</dbReference>
<evidence type="ECO:0000313" key="4">
    <source>
        <dbReference type="EMBL" id="PIZ70567.1"/>
    </source>
</evidence>
<proteinExistence type="inferred from homology"/>
<dbReference type="PANTHER" id="PTHR21600">
    <property type="entry name" value="MITOCHONDRIAL RNA PSEUDOURIDINE SYNTHASE"/>
    <property type="match status" value="1"/>
</dbReference>
<dbReference type="Gene3D" id="3.30.2350.10">
    <property type="entry name" value="Pseudouridine synthase"/>
    <property type="match status" value="1"/>
</dbReference>
<sequence length="260" mass="29569">MANNPKIIYENDDMVVVNKPAGILVHPTGKNEKNTLVGWLMVKYPNIEGVGGNVLRSGIVHRLDKDTSGLMIVAKNDVAYNWFKSQFKNRKVVKKYLALVYGQIKDAEGVISSSMGRSHKDWRKKNVVDILSGKKARTRYNVLRYYALLNDGKFILIEKDEVIGVGQKKLEIFTLLDVAIETGRTHQIRVHLKSIGHPVAGDPLYKFKRQKELLGLTRQFLHSYYLQLQLPDGETMSFEAGLPDDLDCFLRQSENLKPQN</sequence>
<dbReference type="GO" id="GO:0003723">
    <property type="term" value="F:RNA binding"/>
    <property type="evidence" value="ECO:0007669"/>
    <property type="project" value="InterPro"/>
</dbReference>
<accession>A0A2M7UH70</accession>
<evidence type="ECO:0000259" key="3">
    <source>
        <dbReference type="Pfam" id="PF00849"/>
    </source>
</evidence>
<feature type="domain" description="Pseudouridine synthase RsuA/RluA-like" evidence="3">
    <location>
        <begin position="13"/>
        <end position="193"/>
    </location>
</feature>
<name>A0A2M7UH70_9BACT</name>
<dbReference type="Proteomes" id="UP000231071">
    <property type="component" value="Unassembled WGS sequence"/>
</dbReference>
<dbReference type="GO" id="GO:0140098">
    <property type="term" value="F:catalytic activity, acting on RNA"/>
    <property type="evidence" value="ECO:0007669"/>
    <property type="project" value="UniProtKB-ARBA"/>
</dbReference>
<reference evidence="5" key="1">
    <citation type="submission" date="2017-09" db="EMBL/GenBank/DDBJ databases">
        <title>Depth-based differentiation of microbial function through sediment-hosted aquifers and enrichment of novel symbionts in the deep terrestrial subsurface.</title>
        <authorList>
            <person name="Probst A.J."/>
            <person name="Ladd B."/>
            <person name="Jarett J.K."/>
            <person name="Geller-Mcgrath D.E."/>
            <person name="Sieber C.M.K."/>
            <person name="Emerson J.B."/>
            <person name="Anantharaman K."/>
            <person name="Thomas B.C."/>
            <person name="Malmstrom R."/>
            <person name="Stieglmeier M."/>
            <person name="Klingl A."/>
            <person name="Woyke T."/>
            <person name="Ryan C.M."/>
            <person name="Banfield J.F."/>
        </authorList>
    </citation>
    <scope>NUCLEOTIDE SEQUENCE [LARGE SCALE GENOMIC DNA]</scope>
</reference>
<dbReference type="CDD" id="cd02869">
    <property type="entry name" value="PseudoU_synth_RluA_like"/>
    <property type="match status" value="1"/>
</dbReference>
<dbReference type="InterPro" id="IPR020103">
    <property type="entry name" value="PsdUridine_synth_cat_dom_sf"/>
</dbReference>
<dbReference type="InterPro" id="IPR050188">
    <property type="entry name" value="RluA_PseudoU_synthase"/>
</dbReference>
<evidence type="ECO:0000256" key="1">
    <source>
        <dbReference type="ARBA" id="ARBA00010876"/>
    </source>
</evidence>
<dbReference type="GO" id="GO:0009982">
    <property type="term" value="F:pseudouridine synthase activity"/>
    <property type="evidence" value="ECO:0007669"/>
    <property type="project" value="InterPro"/>
</dbReference>
<dbReference type="PANTHER" id="PTHR21600:SF44">
    <property type="entry name" value="RIBOSOMAL LARGE SUBUNIT PSEUDOURIDINE SYNTHASE D"/>
    <property type="match status" value="1"/>
</dbReference>
<dbReference type="InterPro" id="IPR006224">
    <property type="entry name" value="PsdUridine_synth_RluA-like_CS"/>
</dbReference>